<reference evidence="3" key="1">
    <citation type="journal article" date="2011" name="Proc. Natl. Acad. Sci. U.S.A.">
        <title>Obligate biotrophy features unraveled by the genomic analysis of rust fungi.</title>
        <authorList>
            <person name="Duplessis S."/>
            <person name="Cuomo C.A."/>
            <person name="Lin Y.-C."/>
            <person name="Aerts A."/>
            <person name="Tisserant E."/>
            <person name="Veneault-Fourrey C."/>
            <person name="Joly D.L."/>
            <person name="Hacquard S."/>
            <person name="Amselem J."/>
            <person name="Cantarel B.L."/>
            <person name="Chiu R."/>
            <person name="Coutinho P.M."/>
            <person name="Feau N."/>
            <person name="Field M."/>
            <person name="Frey P."/>
            <person name="Gelhaye E."/>
            <person name="Goldberg J."/>
            <person name="Grabherr M.G."/>
            <person name="Kodira C.D."/>
            <person name="Kohler A."/>
            <person name="Kuees U."/>
            <person name="Lindquist E.A."/>
            <person name="Lucas S.M."/>
            <person name="Mago R."/>
            <person name="Mauceli E."/>
            <person name="Morin E."/>
            <person name="Murat C."/>
            <person name="Pangilinan J.L."/>
            <person name="Park R."/>
            <person name="Pearson M."/>
            <person name="Quesneville H."/>
            <person name="Rouhier N."/>
            <person name="Sakthikumar S."/>
            <person name="Salamov A.A."/>
            <person name="Schmutz J."/>
            <person name="Selles B."/>
            <person name="Shapiro H."/>
            <person name="Tanguay P."/>
            <person name="Tuskan G.A."/>
            <person name="Henrissat B."/>
            <person name="Van de Peer Y."/>
            <person name="Rouze P."/>
            <person name="Ellis J.G."/>
            <person name="Dodds P.N."/>
            <person name="Schein J.E."/>
            <person name="Zhong S."/>
            <person name="Hamelin R.C."/>
            <person name="Grigoriev I.V."/>
            <person name="Szabo L.J."/>
            <person name="Martin F."/>
        </authorList>
    </citation>
    <scope>NUCLEOTIDE SEQUENCE [LARGE SCALE GENOMIC DNA]</scope>
    <source>
        <strain evidence="3">98AG31 / pathotype 3-4-7</strain>
    </source>
</reference>
<dbReference type="EMBL" id="GL883124">
    <property type="protein sequence ID" value="EGG03440.1"/>
    <property type="molecule type" value="Genomic_DNA"/>
</dbReference>
<keyword evidence="3" id="KW-1185">Reference proteome</keyword>
<dbReference type="Proteomes" id="UP000001072">
    <property type="component" value="Unassembled WGS sequence"/>
</dbReference>
<proteinExistence type="predicted"/>
<dbReference type="RefSeq" id="XP_007413234.1">
    <property type="nucleotide sequence ID" value="XM_007413172.1"/>
</dbReference>
<evidence type="ECO:0000256" key="1">
    <source>
        <dbReference type="SAM" id="MobiDB-lite"/>
    </source>
</evidence>
<dbReference type="GeneID" id="18923711"/>
<protein>
    <submittedName>
        <fullName evidence="2">Uncharacterized protein</fullName>
    </submittedName>
</protein>
<feature type="compositionally biased region" description="Polar residues" evidence="1">
    <location>
        <begin position="22"/>
        <end position="31"/>
    </location>
</feature>
<dbReference type="HOGENOM" id="CLU_1378409_0_0_1"/>
<feature type="region of interest" description="Disordered" evidence="1">
    <location>
        <begin position="1"/>
        <end position="31"/>
    </location>
</feature>
<accession>F4RVY4</accession>
<gene>
    <name evidence="2" type="ORF">MELLADRAFT_109275</name>
</gene>
<dbReference type="VEuPathDB" id="FungiDB:MELLADRAFT_109275"/>
<evidence type="ECO:0000313" key="3">
    <source>
        <dbReference type="Proteomes" id="UP000001072"/>
    </source>
</evidence>
<dbReference type="KEGG" id="mlr:MELLADRAFT_109275"/>
<organism evidence="3">
    <name type="scientific">Melampsora larici-populina (strain 98AG31 / pathotype 3-4-7)</name>
    <name type="common">Poplar leaf rust fungus</name>
    <dbReference type="NCBI Taxonomy" id="747676"/>
    <lineage>
        <taxon>Eukaryota</taxon>
        <taxon>Fungi</taxon>
        <taxon>Dikarya</taxon>
        <taxon>Basidiomycota</taxon>
        <taxon>Pucciniomycotina</taxon>
        <taxon>Pucciniomycetes</taxon>
        <taxon>Pucciniales</taxon>
        <taxon>Melampsoraceae</taxon>
        <taxon>Melampsora</taxon>
    </lineage>
</organism>
<dbReference type="AlphaFoldDB" id="F4RVY4"/>
<name>F4RVY4_MELLP</name>
<feature type="compositionally biased region" description="Basic and acidic residues" evidence="1">
    <location>
        <begin position="1"/>
        <end position="12"/>
    </location>
</feature>
<dbReference type="InParanoid" id="F4RVY4"/>
<sequence length="198" mass="22058">MSNTEHEGRKDMPGNAARHTQKMTCETSNGSSPIFASHHPVSHLLSFQTFTEFKDLSKRKLRFATEIILTYPQLAHGKKVSRGNTERVSCIAAWVPGDDANLCQSVPEHYQVCVKGNCDTTWATAICNDDKSHPGQEVLCDAGHQFNTQTHKLECDVAKNGSRDHTRYCDRLKDGTAPQCDKEACRVLEENGIGIQNR</sequence>
<evidence type="ECO:0000313" key="2">
    <source>
        <dbReference type="EMBL" id="EGG03440.1"/>
    </source>
</evidence>